<gene>
    <name evidence="1" type="ORF">CSKR_101352</name>
</gene>
<reference evidence="1 2" key="1">
    <citation type="journal article" date="2018" name="Biotechnol. Adv.">
        <title>Improved genomic resources and new bioinformatic workflow for the carcinogenic parasite Clonorchis sinensis: Biotechnological implications.</title>
        <authorList>
            <person name="Wang D."/>
            <person name="Korhonen P.K."/>
            <person name="Gasser R.B."/>
            <person name="Young N.D."/>
        </authorList>
    </citation>
    <scope>NUCLEOTIDE SEQUENCE [LARGE SCALE GENOMIC DNA]</scope>
    <source>
        <strain evidence="1">Cs-k2</strain>
    </source>
</reference>
<dbReference type="InParanoid" id="A0A419QFM4"/>
<dbReference type="EMBL" id="NIRI02000042">
    <property type="protein sequence ID" value="KAG5447584.1"/>
    <property type="molecule type" value="Genomic_DNA"/>
</dbReference>
<dbReference type="AlphaFoldDB" id="A0A419QFM4"/>
<evidence type="ECO:0000313" key="1">
    <source>
        <dbReference type="EMBL" id="KAG5447584.1"/>
    </source>
</evidence>
<accession>A0A419QFM4</accession>
<name>A0A419QFM4_CLOSI</name>
<proteinExistence type="predicted"/>
<comment type="caution">
    <text evidence="1">The sequence shown here is derived from an EMBL/GenBank/DDBJ whole genome shotgun (WGS) entry which is preliminary data.</text>
</comment>
<organism evidence="1 2">
    <name type="scientific">Clonorchis sinensis</name>
    <name type="common">Chinese liver fluke</name>
    <dbReference type="NCBI Taxonomy" id="79923"/>
    <lineage>
        <taxon>Eukaryota</taxon>
        <taxon>Metazoa</taxon>
        <taxon>Spiralia</taxon>
        <taxon>Lophotrochozoa</taxon>
        <taxon>Platyhelminthes</taxon>
        <taxon>Trematoda</taxon>
        <taxon>Digenea</taxon>
        <taxon>Opisthorchiida</taxon>
        <taxon>Opisthorchiata</taxon>
        <taxon>Opisthorchiidae</taxon>
        <taxon>Clonorchis</taxon>
    </lineage>
</organism>
<sequence length="141" mass="15770">RRTRSGHIQAVLNCLIAFWRSAVVSNSAARTPFAGASSIFRGPILAASRAAFARPLRRVFRAANLPRSASNPPLQSPQSPPGRSEHPHLQMRLPELSWIFIDLLNCKQMLQSGSTNFVIDLTFQETRIGFTRKHATRMPHQ</sequence>
<protein>
    <submittedName>
        <fullName evidence="1">Uncharacterized protein</fullName>
    </submittedName>
</protein>
<keyword evidence="2" id="KW-1185">Reference proteome</keyword>
<dbReference type="Proteomes" id="UP000286415">
    <property type="component" value="Unassembled WGS sequence"/>
</dbReference>
<feature type="non-terminal residue" evidence="1">
    <location>
        <position position="1"/>
    </location>
</feature>
<reference evidence="1 2" key="2">
    <citation type="journal article" date="2021" name="Genomics">
        <title>High-quality reference genome for Clonorchis sinensis.</title>
        <authorList>
            <person name="Young N.D."/>
            <person name="Stroehlein A.J."/>
            <person name="Kinkar L."/>
            <person name="Wang T."/>
            <person name="Sohn W.M."/>
            <person name="Chang B.C.H."/>
            <person name="Kaur P."/>
            <person name="Weisz D."/>
            <person name="Dudchenko O."/>
            <person name="Aiden E.L."/>
            <person name="Korhonen P.K."/>
            <person name="Gasser R.B."/>
        </authorList>
    </citation>
    <scope>NUCLEOTIDE SEQUENCE [LARGE SCALE GENOMIC DNA]</scope>
    <source>
        <strain evidence="1">Cs-k2</strain>
    </source>
</reference>
<evidence type="ECO:0000313" key="2">
    <source>
        <dbReference type="Proteomes" id="UP000286415"/>
    </source>
</evidence>